<dbReference type="RefSeq" id="WP_380899947.1">
    <property type="nucleotide sequence ID" value="NZ_JBHUEG010000002.1"/>
</dbReference>
<evidence type="ECO:0000313" key="10">
    <source>
        <dbReference type="Proteomes" id="UP001597545"/>
    </source>
</evidence>
<comment type="subcellular location">
    <subcellularLocation>
        <location evidence="1">Cell membrane</location>
        <topology evidence="1">Multi-pass membrane protein</topology>
    </subcellularLocation>
</comment>
<feature type="transmembrane region" description="Helical" evidence="8">
    <location>
        <begin position="869"/>
        <end position="888"/>
    </location>
</feature>
<dbReference type="Proteomes" id="UP001597545">
    <property type="component" value="Unassembled WGS sequence"/>
</dbReference>
<dbReference type="Gene3D" id="3.30.70.1320">
    <property type="entry name" value="Multidrug efflux transporter AcrB pore domain like"/>
    <property type="match status" value="1"/>
</dbReference>
<protein>
    <submittedName>
        <fullName evidence="9">Efflux RND transporter permease subunit</fullName>
    </submittedName>
</protein>
<comment type="similarity">
    <text evidence="2">Belongs to the resistance-nodulation-cell division (RND) (TC 2.A.6) family.</text>
</comment>
<dbReference type="SUPFAM" id="SSF82866">
    <property type="entry name" value="Multidrug efflux transporter AcrB transmembrane domain"/>
    <property type="match status" value="2"/>
</dbReference>
<feature type="transmembrane region" description="Helical" evidence="8">
    <location>
        <begin position="533"/>
        <end position="552"/>
    </location>
</feature>
<keyword evidence="4" id="KW-1003">Cell membrane</keyword>
<comment type="caution">
    <text evidence="9">The sequence shown here is derived from an EMBL/GenBank/DDBJ whole genome shotgun (WGS) entry which is preliminary data.</text>
</comment>
<evidence type="ECO:0000256" key="5">
    <source>
        <dbReference type="ARBA" id="ARBA00022692"/>
    </source>
</evidence>
<accession>A0ABW5KF14</accession>
<dbReference type="Pfam" id="PF00873">
    <property type="entry name" value="ACR_tran"/>
    <property type="match status" value="1"/>
</dbReference>
<feature type="transmembrane region" description="Helical" evidence="8">
    <location>
        <begin position="895"/>
        <end position="915"/>
    </location>
</feature>
<dbReference type="PANTHER" id="PTHR32063:SF12">
    <property type="entry name" value="CATION EFFLUX SYSTEM PROTEIN"/>
    <property type="match status" value="1"/>
</dbReference>
<dbReference type="PRINTS" id="PR00702">
    <property type="entry name" value="ACRIFLAVINRP"/>
</dbReference>
<dbReference type="Gene3D" id="1.20.1640.10">
    <property type="entry name" value="Multidrug efflux transporter AcrB transmembrane domain"/>
    <property type="match status" value="2"/>
</dbReference>
<feature type="transmembrane region" description="Helical" evidence="8">
    <location>
        <begin position="363"/>
        <end position="384"/>
    </location>
</feature>
<feature type="transmembrane region" description="Helical" evidence="8">
    <location>
        <begin position="966"/>
        <end position="986"/>
    </location>
</feature>
<dbReference type="Gene3D" id="3.30.70.1430">
    <property type="entry name" value="Multidrug efflux transporter AcrB pore domain"/>
    <property type="match status" value="2"/>
</dbReference>
<feature type="transmembrane region" description="Helical" evidence="8">
    <location>
        <begin position="480"/>
        <end position="501"/>
    </location>
</feature>
<feature type="transmembrane region" description="Helical" evidence="8">
    <location>
        <begin position="340"/>
        <end position="356"/>
    </location>
</feature>
<dbReference type="InterPro" id="IPR027463">
    <property type="entry name" value="AcrB_DN_DC_subdom"/>
</dbReference>
<feature type="transmembrane region" description="Helical" evidence="8">
    <location>
        <begin position="12"/>
        <end position="34"/>
    </location>
</feature>
<evidence type="ECO:0000256" key="2">
    <source>
        <dbReference type="ARBA" id="ARBA00010942"/>
    </source>
</evidence>
<keyword evidence="5 8" id="KW-0812">Transmembrane</keyword>
<evidence type="ECO:0000256" key="8">
    <source>
        <dbReference type="SAM" id="Phobius"/>
    </source>
</evidence>
<keyword evidence="7 8" id="KW-0472">Membrane</keyword>
<proteinExistence type="inferred from homology"/>
<evidence type="ECO:0000256" key="7">
    <source>
        <dbReference type="ARBA" id="ARBA00023136"/>
    </source>
</evidence>
<dbReference type="InterPro" id="IPR004763">
    <property type="entry name" value="CusA-like"/>
</dbReference>
<feature type="transmembrane region" description="Helical" evidence="8">
    <location>
        <begin position="396"/>
        <end position="417"/>
    </location>
</feature>
<dbReference type="SUPFAM" id="SSF82693">
    <property type="entry name" value="Multidrug efflux transporter AcrB pore domain, PN1, PN2, PC1 and PC2 subdomains"/>
    <property type="match status" value="3"/>
</dbReference>
<name>A0ABW5KF14_9SPHI</name>
<dbReference type="PANTHER" id="PTHR32063">
    <property type="match status" value="1"/>
</dbReference>
<reference evidence="10" key="1">
    <citation type="journal article" date="2019" name="Int. J. Syst. Evol. Microbiol.">
        <title>The Global Catalogue of Microorganisms (GCM) 10K type strain sequencing project: providing services to taxonomists for standard genome sequencing and annotation.</title>
        <authorList>
            <consortium name="The Broad Institute Genomics Platform"/>
            <consortium name="The Broad Institute Genome Sequencing Center for Infectious Disease"/>
            <person name="Wu L."/>
            <person name="Ma J."/>
        </authorList>
    </citation>
    <scope>NUCLEOTIDE SEQUENCE [LARGE SCALE GENOMIC DNA]</scope>
    <source>
        <strain evidence="10">KCTC 42662</strain>
    </source>
</reference>
<dbReference type="NCBIfam" id="TIGR00914">
    <property type="entry name" value="2A0601"/>
    <property type="match status" value="1"/>
</dbReference>
<organism evidence="9 10">
    <name type="scientific">Sphingobacterium suaedae</name>
    <dbReference type="NCBI Taxonomy" id="1686402"/>
    <lineage>
        <taxon>Bacteria</taxon>
        <taxon>Pseudomonadati</taxon>
        <taxon>Bacteroidota</taxon>
        <taxon>Sphingobacteriia</taxon>
        <taxon>Sphingobacteriales</taxon>
        <taxon>Sphingobacteriaceae</taxon>
        <taxon>Sphingobacterium</taxon>
    </lineage>
</organism>
<evidence type="ECO:0000256" key="6">
    <source>
        <dbReference type="ARBA" id="ARBA00022989"/>
    </source>
</evidence>
<keyword evidence="6 8" id="KW-1133">Transmembrane helix</keyword>
<gene>
    <name evidence="9" type="ORF">ACFSR5_01420</name>
</gene>
<feature type="transmembrane region" description="Helical" evidence="8">
    <location>
        <begin position="438"/>
        <end position="460"/>
    </location>
</feature>
<evidence type="ECO:0000313" key="9">
    <source>
        <dbReference type="EMBL" id="MFD2546297.1"/>
    </source>
</evidence>
<evidence type="ECO:0000256" key="4">
    <source>
        <dbReference type="ARBA" id="ARBA00022475"/>
    </source>
</evidence>
<evidence type="ECO:0000256" key="1">
    <source>
        <dbReference type="ARBA" id="ARBA00004651"/>
    </source>
</evidence>
<keyword evidence="3" id="KW-0813">Transport</keyword>
<dbReference type="InterPro" id="IPR001036">
    <property type="entry name" value="Acrflvin-R"/>
</dbReference>
<sequence length="1033" mass="114282">MKKLVQKIVTFSLRNTTIVLFMVMMLLFGGIYALRYTAVEAFPDVTNTRARIITQWPGRSAEEMEKLVTLPISKEVNSIPRKTTVRSISLFGLSVVTIQFEDGVDDFYAQQYVSNKLGGVDLPDGADAAIEPPSGATGEIYRYVVKSDLPLKEVSAIQDWVIERELLSVPGVADVVSFGGEEKTYEIKIHPTELKNYDLSPLDVYESVSRSNMNVGGDVIQQGDQAYVVRGVGLLDKLEDIGNITVKLNGSTPVLIKNVADVVISNKPRLGQVGLNEEDDLVQGIVIMLRGENPSIVIENLKAKIEELNSRTLPDGVKIESVIDRTKLVDNTVRTVSRNLVEGILLVSLIVFVFLYNWKSTFIVASVIPLSFLFAILMLRIQGLPANLISMGSLDFGLLLEGTLVIVETVFVAMATLSHRVGAERFAKMSKLGVIKKSAGGVASYIFFALLILIVALLPIFSFQKVEGKMFTPLAFTLGYALLGSLILSLTYVPAMCKLLFTKNMQERENWVTRFFQRCIYGLFDIAFTYKKTTIVIFIALLGGCFFQFLHYGSEFLPKLNEGAIYIRATLPNSVNLTESTRLTKEMKDIMVKNCEEIDFILTQTGRPNDGTDPTGFFNIEFNVQLKDEKEWRNGRTKDRVIQELREQLNHYPGINFGFSQPIQDNVEEYVAGVKSSLVIKVFGDDLYDLEKYADKVATAIQKVDGITDINVYKNIGLPELRIQLHDSKMAKYGVVTADVQAVIAMTIGGQAATKFYEGDRQFDVVLRFNEAYRDTPEKIKNILIPASNGQRIPLQEIATIGYQTGPAFIYREGNSRYIGVGFSIEGRDLGSTIAEAKQIVARDVDLPQENHMEWAGEFESKERAAGQLALVVPVSLVLILLLLYFNFGNVKDTLVSSLTLAFAFIGGFISLWATGTIFGISAGIGFIILFGVATIDGIVLIGIIRDNLKHKIPLLTAIQVGVKSRIRPVVMIALMGSMGLLPAAMSTGMGSEIQKPLAIMIVGGLIICLILSFTVLPVVFYWLNKKESQKTK</sequence>
<dbReference type="Gene3D" id="3.30.2090.10">
    <property type="entry name" value="Multidrug efflux transporter AcrB TolC docking domain, DN and DC subdomains"/>
    <property type="match status" value="2"/>
</dbReference>
<dbReference type="Gene3D" id="3.30.70.1440">
    <property type="entry name" value="Multidrug efflux transporter AcrB pore domain"/>
    <property type="match status" value="1"/>
</dbReference>
<evidence type="ECO:0000256" key="3">
    <source>
        <dbReference type="ARBA" id="ARBA00022448"/>
    </source>
</evidence>
<feature type="transmembrane region" description="Helical" evidence="8">
    <location>
        <begin position="998"/>
        <end position="1024"/>
    </location>
</feature>
<dbReference type="SUPFAM" id="SSF82714">
    <property type="entry name" value="Multidrug efflux transporter AcrB TolC docking domain, DN and DC subdomains"/>
    <property type="match status" value="2"/>
</dbReference>
<keyword evidence="10" id="KW-1185">Reference proteome</keyword>
<dbReference type="EMBL" id="JBHULR010000001">
    <property type="protein sequence ID" value="MFD2546297.1"/>
    <property type="molecule type" value="Genomic_DNA"/>
</dbReference>
<feature type="transmembrane region" description="Helical" evidence="8">
    <location>
        <begin position="921"/>
        <end position="945"/>
    </location>
</feature>